<reference evidence="5" key="1">
    <citation type="submission" date="2018-05" db="EMBL/GenBank/DDBJ databases">
        <authorList>
            <person name="Lanie J.A."/>
            <person name="Ng W.-L."/>
            <person name="Kazmierczak K.M."/>
            <person name="Andrzejewski T.M."/>
            <person name="Davidsen T.M."/>
            <person name="Wayne K.J."/>
            <person name="Tettelin H."/>
            <person name="Glass J.I."/>
            <person name="Rusch D."/>
            <person name="Podicherti R."/>
            <person name="Tsui H.-C.T."/>
            <person name="Winkler M.E."/>
        </authorList>
    </citation>
    <scope>NUCLEOTIDE SEQUENCE</scope>
</reference>
<comment type="similarity">
    <text evidence="1">Belongs to the NAD(P)-dependent epimerase/dehydratase family.</text>
</comment>
<dbReference type="EMBL" id="UINC01038393">
    <property type="protein sequence ID" value="SVB35354.1"/>
    <property type="molecule type" value="Genomic_DNA"/>
</dbReference>
<dbReference type="InterPro" id="IPR036291">
    <property type="entry name" value="NAD(P)-bd_dom_sf"/>
</dbReference>
<dbReference type="PANTHER" id="PTHR43103">
    <property type="entry name" value="NUCLEOSIDE-DIPHOSPHATE-SUGAR EPIMERASE"/>
    <property type="match status" value="1"/>
</dbReference>
<evidence type="ECO:0000256" key="2">
    <source>
        <dbReference type="ARBA" id="ARBA00023002"/>
    </source>
</evidence>
<dbReference type="AlphaFoldDB" id="A0A382DBJ6"/>
<protein>
    <recommendedName>
        <fullName evidence="4">NAD-dependent epimerase/dehydratase domain-containing protein</fullName>
    </recommendedName>
</protein>
<sequence>MKACEGIDTIVHLAADPSPAAEFYETLLPLNIIGGYNGFQAAAEAGCRRIVFASSVNAVLGYGGETTTDWDVPVFPQNVYGATKCWGEALARVYSDQHDLSCICVRLGSPRLRMDKLKPEDLDKPSMGISRRDTAQLFGRCVDVENVDFAIVHGVSRHRRSWMDVEHSCLVLGYEPEDGTAMV</sequence>
<accession>A0A382DBJ6</accession>
<proteinExistence type="inferred from homology"/>
<dbReference type="PANTHER" id="PTHR43103:SF5">
    <property type="entry name" value="4-EPIMERASE, PUTATIVE (AFU_ORTHOLOGUE AFUA_7G00360)-RELATED"/>
    <property type="match status" value="1"/>
</dbReference>
<evidence type="ECO:0000259" key="4">
    <source>
        <dbReference type="Pfam" id="PF01370"/>
    </source>
</evidence>
<name>A0A382DBJ6_9ZZZZ</name>
<gene>
    <name evidence="5" type="ORF">METZ01_LOCUS188208</name>
</gene>
<organism evidence="5">
    <name type="scientific">marine metagenome</name>
    <dbReference type="NCBI Taxonomy" id="408172"/>
    <lineage>
        <taxon>unclassified sequences</taxon>
        <taxon>metagenomes</taxon>
        <taxon>ecological metagenomes</taxon>
    </lineage>
</organism>
<dbReference type="CDD" id="cd08946">
    <property type="entry name" value="SDR_e"/>
    <property type="match status" value="1"/>
</dbReference>
<dbReference type="GO" id="GO:0016491">
    <property type="term" value="F:oxidoreductase activity"/>
    <property type="evidence" value="ECO:0007669"/>
    <property type="project" value="UniProtKB-KW"/>
</dbReference>
<evidence type="ECO:0000256" key="3">
    <source>
        <dbReference type="ARBA" id="ARBA00023027"/>
    </source>
</evidence>
<dbReference type="SUPFAM" id="SSF51735">
    <property type="entry name" value="NAD(P)-binding Rossmann-fold domains"/>
    <property type="match status" value="1"/>
</dbReference>
<keyword evidence="2" id="KW-0560">Oxidoreductase</keyword>
<dbReference type="Gene3D" id="3.40.50.720">
    <property type="entry name" value="NAD(P)-binding Rossmann-like Domain"/>
    <property type="match status" value="1"/>
</dbReference>
<evidence type="ECO:0000256" key="1">
    <source>
        <dbReference type="ARBA" id="ARBA00007637"/>
    </source>
</evidence>
<evidence type="ECO:0000313" key="5">
    <source>
        <dbReference type="EMBL" id="SVB35354.1"/>
    </source>
</evidence>
<keyword evidence="3" id="KW-0520">NAD</keyword>
<feature type="domain" description="NAD-dependent epimerase/dehydratase" evidence="4">
    <location>
        <begin position="5"/>
        <end position="109"/>
    </location>
</feature>
<dbReference type="Pfam" id="PF01370">
    <property type="entry name" value="Epimerase"/>
    <property type="match status" value="1"/>
</dbReference>
<dbReference type="InterPro" id="IPR001509">
    <property type="entry name" value="Epimerase_deHydtase"/>
</dbReference>